<dbReference type="GO" id="GO:0006313">
    <property type="term" value="P:DNA transposition"/>
    <property type="evidence" value="ECO:0007669"/>
    <property type="project" value="InterPro"/>
</dbReference>
<dbReference type="OrthoDB" id="9810995at2"/>
<dbReference type="Proteomes" id="UP000321933">
    <property type="component" value="Unassembled WGS sequence"/>
</dbReference>
<name>A0A5C8ZMQ1_9GAMM</name>
<feature type="compositionally biased region" description="Basic and acidic residues" evidence="1">
    <location>
        <begin position="11"/>
        <end position="22"/>
    </location>
</feature>
<dbReference type="EMBL" id="VRYZ01000011">
    <property type="protein sequence ID" value="TXS89042.1"/>
    <property type="molecule type" value="Genomic_DNA"/>
</dbReference>
<keyword evidence="3" id="KW-1185">Reference proteome</keyword>
<dbReference type="SUPFAM" id="SSF48295">
    <property type="entry name" value="TrpR-like"/>
    <property type="match status" value="1"/>
</dbReference>
<reference evidence="2 3" key="1">
    <citation type="submission" date="2019-08" db="EMBL/GenBank/DDBJ databases">
        <title>Parahaliea maris sp. nov., isolated from the surface seawater.</title>
        <authorList>
            <person name="Liu Y."/>
        </authorList>
    </citation>
    <scope>NUCLEOTIDE SEQUENCE [LARGE SCALE GENOMIC DNA]</scope>
    <source>
        <strain evidence="2 3">S2-26</strain>
    </source>
</reference>
<gene>
    <name evidence="2" type="ORF">FVW59_19140</name>
</gene>
<dbReference type="Gene3D" id="1.10.10.60">
    <property type="entry name" value="Homeodomain-like"/>
    <property type="match status" value="1"/>
</dbReference>
<dbReference type="InterPro" id="IPR002514">
    <property type="entry name" value="Transposase_8"/>
</dbReference>
<protein>
    <submittedName>
        <fullName evidence="2">Transposase</fullName>
    </submittedName>
</protein>
<dbReference type="InterPro" id="IPR010921">
    <property type="entry name" value="Trp_repressor/repl_initiator"/>
</dbReference>
<proteinExistence type="predicted"/>
<evidence type="ECO:0000313" key="2">
    <source>
        <dbReference type="EMBL" id="TXS89042.1"/>
    </source>
</evidence>
<sequence length="56" mass="6551">MGRKRNQAYTEEFRREAVKRSEQPGVTQAEVAKELGLSAQQIANWKRQFTRLSDKQ</sequence>
<dbReference type="Pfam" id="PF01527">
    <property type="entry name" value="HTH_Tnp_1"/>
    <property type="match status" value="1"/>
</dbReference>
<evidence type="ECO:0000313" key="3">
    <source>
        <dbReference type="Proteomes" id="UP000321933"/>
    </source>
</evidence>
<dbReference type="GO" id="GO:0043565">
    <property type="term" value="F:sequence-specific DNA binding"/>
    <property type="evidence" value="ECO:0007669"/>
    <property type="project" value="InterPro"/>
</dbReference>
<evidence type="ECO:0000256" key="1">
    <source>
        <dbReference type="SAM" id="MobiDB-lite"/>
    </source>
</evidence>
<dbReference type="RefSeq" id="WP_148065995.1">
    <property type="nucleotide sequence ID" value="NZ_VRYZ01000011.1"/>
</dbReference>
<comment type="caution">
    <text evidence="2">The sequence shown here is derived from an EMBL/GenBank/DDBJ whole genome shotgun (WGS) entry which is preliminary data.</text>
</comment>
<feature type="region of interest" description="Disordered" evidence="1">
    <location>
        <begin position="1"/>
        <end position="25"/>
    </location>
</feature>
<dbReference type="GO" id="GO:0004803">
    <property type="term" value="F:transposase activity"/>
    <property type="evidence" value="ECO:0007669"/>
    <property type="project" value="InterPro"/>
</dbReference>
<accession>A0A5C8ZMQ1</accession>
<dbReference type="AlphaFoldDB" id="A0A5C8ZMQ1"/>
<feature type="non-terminal residue" evidence="2">
    <location>
        <position position="56"/>
    </location>
</feature>
<organism evidence="2 3">
    <name type="scientific">Parahaliea aestuarii</name>
    <dbReference type="NCBI Taxonomy" id="1852021"/>
    <lineage>
        <taxon>Bacteria</taxon>
        <taxon>Pseudomonadati</taxon>
        <taxon>Pseudomonadota</taxon>
        <taxon>Gammaproteobacteria</taxon>
        <taxon>Cellvibrionales</taxon>
        <taxon>Halieaceae</taxon>
        <taxon>Parahaliea</taxon>
    </lineage>
</organism>